<dbReference type="EMBL" id="FNEE01000018">
    <property type="protein sequence ID" value="SDK64135.1"/>
    <property type="molecule type" value="Genomic_DNA"/>
</dbReference>
<name>A0A1G9DK54_9HYPH</name>
<accession>A0A1G9DK54</accession>
<proteinExistence type="predicted"/>
<evidence type="ECO:0000313" key="1">
    <source>
        <dbReference type="EMBL" id="SDK64135.1"/>
    </source>
</evidence>
<reference evidence="2" key="1">
    <citation type="submission" date="2016-10" db="EMBL/GenBank/DDBJ databases">
        <authorList>
            <person name="Varghese N."/>
            <person name="Submissions S."/>
        </authorList>
    </citation>
    <scope>NUCLEOTIDE SEQUENCE [LARGE SCALE GENOMIC DNA]</scope>
    <source>
        <strain evidence="2">CGMCC 1.11022</strain>
    </source>
</reference>
<protein>
    <recommendedName>
        <fullName evidence="3">JAB domain-containing protein</fullName>
    </recommendedName>
</protein>
<gene>
    <name evidence="1" type="ORF">SAMN05428953_11838</name>
</gene>
<dbReference type="AlphaFoldDB" id="A0A1G9DK54"/>
<keyword evidence="2" id="KW-1185">Reference proteome</keyword>
<sequence>MKFTISLSDAARHTITLATLEAYVLGDGRPRRTKLETLGYLWGFSREDSKGTTHFHVDLMSLSISAKRSRNSVKPNDQAVRLKSELMDRWAPHLTLIGDFHSHTYENLAEVRDIRGFEFSDADEASFLDDDFLWERANDQPIMLAMTICKLARVHEKHAAETIRSNIAHFDVGEFRFWLNAAVGFLDASGSRRCTGNRPSNVKLRIDSRFYNYSRDRLVVATRALISSPSPMGA</sequence>
<dbReference type="RefSeq" id="WP_091597890.1">
    <property type="nucleotide sequence ID" value="NZ_CP183375.1"/>
</dbReference>
<evidence type="ECO:0008006" key="3">
    <source>
        <dbReference type="Google" id="ProtNLM"/>
    </source>
</evidence>
<evidence type="ECO:0000313" key="2">
    <source>
        <dbReference type="Proteomes" id="UP000198894"/>
    </source>
</evidence>
<organism evidence="1 2">
    <name type="scientific">Mesorhizobium muleiense</name>
    <dbReference type="NCBI Taxonomy" id="1004279"/>
    <lineage>
        <taxon>Bacteria</taxon>
        <taxon>Pseudomonadati</taxon>
        <taxon>Pseudomonadota</taxon>
        <taxon>Alphaproteobacteria</taxon>
        <taxon>Hyphomicrobiales</taxon>
        <taxon>Phyllobacteriaceae</taxon>
        <taxon>Mesorhizobium</taxon>
    </lineage>
</organism>
<dbReference type="Proteomes" id="UP000198894">
    <property type="component" value="Unassembled WGS sequence"/>
</dbReference>